<protein>
    <submittedName>
        <fullName evidence="2">Uncharacterized protein</fullName>
    </submittedName>
</protein>
<evidence type="ECO:0000313" key="3">
    <source>
        <dbReference type="Proteomes" id="UP001516023"/>
    </source>
</evidence>
<reference evidence="2 3" key="1">
    <citation type="journal article" date="2020" name="G3 (Bethesda)">
        <title>Improved Reference Genome for Cyclotella cryptica CCMP332, a Model for Cell Wall Morphogenesis, Salinity Adaptation, and Lipid Production in Diatoms (Bacillariophyta).</title>
        <authorList>
            <person name="Roberts W.R."/>
            <person name="Downey K.M."/>
            <person name="Ruck E.C."/>
            <person name="Traller J.C."/>
            <person name="Alverson A.J."/>
        </authorList>
    </citation>
    <scope>NUCLEOTIDE SEQUENCE [LARGE SCALE GENOMIC DNA]</scope>
    <source>
        <strain evidence="2 3">CCMP332</strain>
    </source>
</reference>
<keyword evidence="3" id="KW-1185">Reference proteome</keyword>
<dbReference type="Proteomes" id="UP001516023">
    <property type="component" value="Unassembled WGS sequence"/>
</dbReference>
<comment type="caution">
    <text evidence="2">The sequence shown here is derived from an EMBL/GenBank/DDBJ whole genome shotgun (WGS) entry which is preliminary data.</text>
</comment>
<gene>
    <name evidence="2" type="ORF">HJC23_009551</name>
</gene>
<evidence type="ECO:0000313" key="2">
    <source>
        <dbReference type="EMBL" id="KAL3787305.1"/>
    </source>
</evidence>
<evidence type="ECO:0000256" key="1">
    <source>
        <dbReference type="SAM" id="MobiDB-lite"/>
    </source>
</evidence>
<feature type="compositionally biased region" description="Basic and acidic residues" evidence="1">
    <location>
        <begin position="30"/>
        <end position="42"/>
    </location>
</feature>
<accession>A0ABD3PLQ8</accession>
<name>A0ABD3PLQ8_9STRA</name>
<dbReference type="EMBL" id="JABMIG020000177">
    <property type="protein sequence ID" value="KAL3787305.1"/>
    <property type="molecule type" value="Genomic_DNA"/>
</dbReference>
<dbReference type="AlphaFoldDB" id="A0ABD3PLQ8"/>
<organism evidence="2 3">
    <name type="scientific">Cyclotella cryptica</name>
    <dbReference type="NCBI Taxonomy" id="29204"/>
    <lineage>
        <taxon>Eukaryota</taxon>
        <taxon>Sar</taxon>
        <taxon>Stramenopiles</taxon>
        <taxon>Ochrophyta</taxon>
        <taxon>Bacillariophyta</taxon>
        <taxon>Coscinodiscophyceae</taxon>
        <taxon>Thalassiosirophycidae</taxon>
        <taxon>Stephanodiscales</taxon>
        <taxon>Stephanodiscaceae</taxon>
        <taxon>Cyclotella</taxon>
    </lineage>
</organism>
<sequence length="119" mass="13574">MKTAESNPECDDSSKRPALCRTDGSNKLMDNIDHTDRPKQWNEQRSFLRRQSRTKEFNDGVSISKAWKNDDLSVLHNQIKFDYSESWHDESTLSHIYTLSHSSMGSGSSGAVEKTCAEF</sequence>
<proteinExistence type="predicted"/>
<feature type="region of interest" description="Disordered" evidence="1">
    <location>
        <begin position="1"/>
        <end position="47"/>
    </location>
</feature>